<evidence type="ECO:0000313" key="2">
    <source>
        <dbReference type="EMBL" id="CUX63928.1"/>
    </source>
</evidence>
<reference evidence="2 3" key="1">
    <citation type="submission" date="2016-01" db="EMBL/GenBank/DDBJ databases">
        <authorList>
            <person name="Oliw E.H."/>
        </authorList>
    </citation>
    <scope>NUCLEOTIDE SEQUENCE [LARGE SCALE GENOMIC DNA]</scope>
    <source>
        <strain evidence="2 3">Kerr 14</strain>
    </source>
</reference>
<name>A0A1S7S7U7_AGRTU</name>
<organism evidence="2 3">
    <name type="scientific">Agrobacterium tumefaciens str. Kerr 14</name>
    <dbReference type="NCBI Taxonomy" id="1183424"/>
    <lineage>
        <taxon>Bacteria</taxon>
        <taxon>Pseudomonadati</taxon>
        <taxon>Pseudomonadota</taxon>
        <taxon>Alphaproteobacteria</taxon>
        <taxon>Hyphomicrobiales</taxon>
        <taxon>Rhizobiaceae</taxon>
        <taxon>Rhizobium/Agrobacterium group</taxon>
        <taxon>Agrobacterium</taxon>
        <taxon>Agrobacterium tumefaciens complex</taxon>
    </lineage>
</organism>
<dbReference type="Proteomes" id="UP000191897">
    <property type="component" value="Unassembled WGS sequence"/>
</dbReference>
<proteinExistence type="predicted"/>
<evidence type="ECO:0000313" key="3">
    <source>
        <dbReference type="Proteomes" id="UP000191897"/>
    </source>
</evidence>
<evidence type="ECO:0000256" key="1">
    <source>
        <dbReference type="SAM" id="MobiDB-lite"/>
    </source>
</evidence>
<feature type="compositionally biased region" description="Polar residues" evidence="1">
    <location>
        <begin position="33"/>
        <end position="45"/>
    </location>
</feature>
<feature type="region of interest" description="Disordered" evidence="1">
    <location>
        <begin position="26"/>
        <end position="45"/>
    </location>
</feature>
<protein>
    <submittedName>
        <fullName evidence="2">Uncharacterized protein</fullName>
    </submittedName>
</protein>
<gene>
    <name evidence="2" type="ORF">AGR4C_Lc90156</name>
</gene>
<dbReference type="AlphaFoldDB" id="A0A1S7S7U7"/>
<accession>A0A1S7S7U7</accession>
<sequence length="45" mass="4990">MFEARRKFEHAILDLDMVRATTEQLAALKSSPPRGNTTTPTATKS</sequence>
<dbReference type="EMBL" id="FBWC01000031">
    <property type="protein sequence ID" value="CUX63928.1"/>
    <property type="molecule type" value="Genomic_DNA"/>
</dbReference>